<keyword evidence="12" id="KW-0784">Thiamine biosynthesis</keyword>
<dbReference type="InterPro" id="IPR029056">
    <property type="entry name" value="Ribokinase-like"/>
</dbReference>
<evidence type="ECO:0000256" key="5">
    <source>
        <dbReference type="ARBA" id="ARBA00012135"/>
    </source>
</evidence>
<keyword evidence="11" id="KW-0067">ATP-binding</keyword>
<reference evidence="18 20" key="2">
    <citation type="submission" date="2016-10" db="EMBL/GenBank/DDBJ databases">
        <authorList>
            <person name="de Groot N.N."/>
        </authorList>
    </citation>
    <scope>NUCLEOTIDE SEQUENCE [LARGE SCALE GENOMIC DNA]</scope>
    <source>
        <strain evidence="18 20">DSM 2895</strain>
    </source>
</reference>
<protein>
    <recommendedName>
        <fullName evidence="7">Hydroxymethylpyrimidine/phosphomethylpyrimidine kinase</fullName>
        <ecNumber evidence="5">2.7.1.49</ecNumber>
        <ecNumber evidence="6">2.7.4.7</ecNumber>
    </recommendedName>
    <alternativeName>
        <fullName evidence="14">Hydroxymethylpyrimidine kinase</fullName>
    </alternativeName>
    <alternativeName>
        <fullName evidence="15">Hydroxymethylpyrimidine phosphate kinase</fullName>
    </alternativeName>
</protein>
<dbReference type="InterPro" id="IPR004399">
    <property type="entry name" value="HMP/HMP-P_kinase_dom"/>
</dbReference>
<dbReference type="Gene3D" id="3.40.1190.20">
    <property type="match status" value="1"/>
</dbReference>
<dbReference type="GO" id="GO:0005524">
    <property type="term" value="F:ATP binding"/>
    <property type="evidence" value="ECO:0007669"/>
    <property type="project" value="UniProtKB-KW"/>
</dbReference>
<dbReference type="PANTHER" id="PTHR20858:SF17">
    <property type="entry name" value="HYDROXYMETHYLPYRIMIDINE_PHOSPHOMETHYLPYRIMIDINE KINASE THI20-RELATED"/>
    <property type="match status" value="1"/>
</dbReference>
<dbReference type="InterPro" id="IPR013749">
    <property type="entry name" value="PM/HMP-P_kinase-1"/>
</dbReference>
<feature type="domain" description="Pyridoxamine kinase/Phosphomethylpyrimidine kinase" evidence="16">
    <location>
        <begin position="13"/>
        <end position="258"/>
    </location>
</feature>
<evidence type="ECO:0000256" key="8">
    <source>
        <dbReference type="ARBA" id="ARBA00022679"/>
    </source>
</evidence>
<sequence>MEVSRALTIAGSDSGGGAGIQADLKTFQELGVYGMSVLTALTAQNTQGVHGVYAIPPEFIAQQIDAVLTDIGCDAVKTGMLFDSNIIEMVAHKLKEHNVRNYVLDPVMIAKGGAPLLLQEAVEAVKEHLLPLATVVTPNLPEAEVLTGMKEIKTREQIEEAARMLHDWGAQNVVVKGGHSEEDMATDLLYDGREFIELSSARFHTQHTHGTGCTFAAAIASGLATGKTVHTAVEQAKRFITAAISNPLGIGHGHGPTNHWAYRKENP</sequence>
<dbReference type="GO" id="GO:0008972">
    <property type="term" value="F:phosphomethylpyrimidine kinase activity"/>
    <property type="evidence" value="ECO:0007669"/>
    <property type="project" value="UniProtKB-EC"/>
</dbReference>
<keyword evidence="10 17" id="KW-0418">Kinase</keyword>
<gene>
    <name evidence="17" type="ORF">AF333_08375</name>
    <name evidence="18" type="ORF">SAMN04487909_11156</name>
</gene>
<evidence type="ECO:0000256" key="4">
    <source>
        <dbReference type="ARBA" id="ARBA00009879"/>
    </source>
</evidence>
<evidence type="ECO:0000313" key="20">
    <source>
        <dbReference type="Proteomes" id="UP000182836"/>
    </source>
</evidence>
<evidence type="ECO:0000256" key="12">
    <source>
        <dbReference type="ARBA" id="ARBA00022977"/>
    </source>
</evidence>
<reference evidence="17 19" key="1">
    <citation type="submission" date="2015-07" db="EMBL/GenBank/DDBJ databases">
        <title>Fjat-14205 dsm 2895.</title>
        <authorList>
            <person name="Liu B."/>
            <person name="Wang J."/>
            <person name="Zhu Y."/>
            <person name="Liu G."/>
            <person name="Chen Q."/>
            <person name="Chen Z."/>
            <person name="Lan J."/>
            <person name="Che J."/>
            <person name="Ge C."/>
            <person name="Shi H."/>
            <person name="Pan Z."/>
            <person name="Liu X."/>
        </authorList>
    </citation>
    <scope>NUCLEOTIDE SEQUENCE [LARGE SCALE GENOMIC DNA]</scope>
    <source>
        <strain evidence="17 19">DSM 2895</strain>
    </source>
</reference>
<evidence type="ECO:0000313" key="17">
    <source>
        <dbReference type="EMBL" id="KON95496.1"/>
    </source>
</evidence>
<evidence type="ECO:0000256" key="9">
    <source>
        <dbReference type="ARBA" id="ARBA00022741"/>
    </source>
</evidence>
<dbReference type="RefSeq" id="WP_043066691.1">
    <property type="nucleotide sequence ID" value="NZ_BJOA01000040.1"/>
</dbReference>
<evidence type="ECO:0000313" key="19">
    <source>
        <dbReference type="Proteomes" id="UP000037269"/>
    </source>
</evidence>
<dbReference type="EMBL" id="LGUG01000004">
    <property type="protein sequence ID" value="KON95496.1"/>
    <property type="molecule type" value="Genomic_DNA"/>
</dbReference>
<accession>A0A0D1Y142</accession>
<dbReference type="GO" id="GO:0005829">
    <property type="term" value="C:cytosol"/>
    <property type="evidence" value="ECO:0007669"/>
    <property type="project" value="TreeGrafter"/>
</dbReference>
<evidence type="ECO:0000256" key="3">
    <source>
        <dbReference type="ARBA" id="ARBA00004769"/>
    </source>
</evidence>
<dbReference type="SUPFAM" id="SSF53613">
    <property type="entry name" value="Ribokinase-like"/>
    <property type="match status" value="1"/>
</dbReference>
<dbReference type="PATRIC" id="fig|47500.12.peg.5081"/>
<dbReference type="FunFam" id="3.40.1190.20:FF:000003">
    <property type="entry name" value="Phosphomethylpyrimidine kinase ThiD"/>
    <property type="match status" value="1"/>
</dbReference>
<dbReference type="GO" id="GO:0009228">
    <property type="term" value="P:thiamine biosynthetic process"/>
    <property type="evidence" value="ECO:0007669"/>
    <property type="project" value="UniProtKB-KW"/>
</dbReference>
<evidence type="ECO:0000256" key="15">
    <source>
        <dbReference type="ARBA" id="ARBA00043176"/>
    </source>
</evidence>
<dbReference type="EC" id="2.7.1.49" evidence="5"/>
<evidence type="ECO:0000259" key="16">
    <source>
        <dbReference type="Pfam" id="PF08543"/>
    </source>
</evidence>
<comment type="similarity">
    <text evidence="4">Belongs to the ThiD family.</text>
</comment>
<dbReference type="CDD" id="cd01169">
    <property type="entry name" value="HMPP_kinase"/>
    <property type="match status" value="1"/>
</dbReference>
<evidence type="ECO:0000256" key="1">
    <source>
        <dbReference type="ARBA" id="ARBA00000151"/>
    </source>
</evidence>
<evidence type="ECO:0000256" key="13">
    <source>
        <dbReference type="ARBA" id="ARBA00037917"/>
    </source>
</evidence>
<dbReference type="Proteomes" id="UP000037269">
    <property type="component" value="Unassembled WGS sequence"/>
</dbReference>
<keyword evidence="8" id="KW-0808">Transferase</keyword>
<evidence type="ECO:0000256" key="6">
    <source>
        <dbReference type="ARBA" id="ARBA00012963"/>
    </source>
</evidence>
<comment type="catalytic activity">
    <reaction evidence="1">
        <text>4-amino-5-hydroxymethyl-2-methylpyrimidine + ATP = 4-amino-2-methyl-5-(phosphooxymethyl)pyrimidine + ADP + H(+)</text>
        <dbReference type="Rhea" id="RHEA:23096"/>
        <dbReference type="ChEBI" id="CHEBI:15378"/>
        <dbReference type="ChEBI" id="CHEBI:16892"/>
        <dbReference type="ChEBI" id="CHEBI:30616"/>
        <dbReference type="ChEBI" id="CHEBI:58354"/>
        <dbReference type="ChEBI" id="CHEBI:456216"/>
        <dbReference type="EC" id="2.7.1.49"/>
    </reaction>
</comment>
<dbReference type="EC" id="2.7.4.7" evidence="6"/>
<evidence type="ECO:0000256" key="14">
    <source>
        <dbReference type="ARBA" id="ARBA00042102"/>
    </source>
</evidence>
<evidence type="ECO:0000256" key="2">
    <source>
        <dbReference type="ARBA" id="ARBA00000565"/>
    </source>
</evidence>
<dbReference type="GeneID" id="42305211"/>
<evidence type="ECO:0000256" key="7">
    <source>
        <dbReference type="ARBA" id="ARBA00019161"/>
    </source>
</evidence>
<dbReference type="STRING" id="47500.AF333_08375"/>
<evidence type="ECO:0000256" key="11">
    <source>
        <dbReference type="ARBA" id="ARBA00022840"/>
    </source>
</evidence>
<comment type="pathway">
    <text evidence="3">Cofactor biosynthesis; thiamine diphosphate biosynthesis; 4-amino-2-methyl-5-diphosphomethylpyrimidine from 5-amino-1-(5-phospho-D-ribosyl)imidazole: step 3/3.</text>
</comment>
<comment type="catalytic activity">
    <reaction evidence="2">
        <text>4-amino-2-methyl-5-(phosphooxymethyl)pyrimidine + ATP = 4-amino-2-methyl-5-(diphosphooxymethyl)pyrimidine + ADP</text>
        <dbReference type="Rhea" id="RHEA:19893"/>
        <dbReference type="ChEBI" id="CHEBI:30616"/>
        <dbReference type="ChEBI" id="CHEBI:57841"/>
        <dbReference type="ChEBI" id="CHEBI:58354"/>
        <dbReference type="ChEBI" id="CHEBI:456216"/>
        <dbReference type="EC" id="2.7.4.7"/>
    </reaction>
</comment>
<dbReference type="Proteomes" id="UP000182836">
    <property type="component" value="Unassembled WGS sequence"/>
</dbReference>
<dbReference type="GO" id="GO:0008902">
    <property type="term" value="F:hydroxymethylpyrimidine kinase activity"/>
    <property type="evidence" value="ECO:0007669"/>
    <property type="project" value="UniProtKB-EC"/>
</dbReference>
<name>A0A0D1Y142_ANEMI</name>
<dbReference type="PANTHER" id="PTHR20858">
    <property type="entry name" value="PHOSPHOMETHYLPYRIMIDINE KINASE"/>
    <property type="match status" value="1"/>
</dbReference>
<dbReference type="OrthoDB" id="9810880at2"/>
<organism evidence="17 19">
    <name type="scientific">Aneurinibacillus migulanus</name>
    <name type="common">Bacillus migulanus</name>
    <dbReference type="NCBI Taxonomy" id="47500"/>
    <lineage>
        <taxon>Bacteria</taxon>
        <taxon>Bacillati</taxon>
        <taxon>Bacillota</taxon>
        <taxon>Bacilli</taxon>
        <taxon>Bacillales</taxon>
        <taxon>Paenibacillaceae</taxon>
        <taxon>Aneurinibacillus group</taxon>
        <taxon>Aneurinibacillus</taxon>
    </lineage>
</organism>
<proteinExistence type="inferred from homology"/>
<evidence type="ECO:0000313" key="18">
    <source>
        <dbReference type="EMBL" id="SDJ06007.1"/>
    </source>
</evidence>
<keyword evidence="9" id="KW-0547">Nucleotide-binding</keyword>
<dbReference type="EMBL" id="FNED01000011">
    <property type="protein sequence ID" value="SDJ06007.1"/>
    <property type="molecule type" value="Genomic_DNA"/>
</dbReference>
<dbReference type="NCBIfam" id="TIGR00097">
    <property type="entry name" value="HMP-P_kinase"/>
    <property type="match status" value="1"/>
</dbReference>
<comment type="pathway">
    <text evidence="13">Cofactor biosynthesis; thiamine diphosphate biosynthesis; 4-amino-2-methyl-5-diphosphomethylpyrimidine from 5-amino-1-(5-phospho-D-ribosyl)imidazole: step 2/3.</text>
</comment>
<evidence type="ECO:0000256" key="10">
    <source>
        <dbReference type="ARBA" id="ARBA00022777"/>
    </source>
</evidence>
<dbReference type="Pfam" id="PF08543">
    <property type="entry name" value="Phos_pyr_kin"/>
    <property type="match status" value="1"/>
</dbReference>
<dbReference type="AlphaFoldDB" id="A0A0D1Y142"/>
<keyword evidence="19" id="KW-1185">Reference proteome</keyword>